<dbReference type="PANTHER" id="PTHR43421">
    <property type="entry name" value="METALLOPROTEASE PMBA"/>
    <property type="match status" value="1"/>
</dbReference>
<evidence type="ECO:0000313" key="5">
    <source>
        <dbReference type="EMBL" id="MCE2596055.1"/>
    </source>
</evidence>
<dbReference type="GO" id="GO:0008237">
    <property type="term" value="F:metallopeptidase activity"/>
    <property type="evidence" value="ECO:0007669"/>
    <property type="project" value="UniProtKB-KW"/>
</dbReference>
<dbReference type="InterPro" id="IPR002510">
    <property type="entry name" value="Metalloprtase-TldD/E_N"/>
</dbReference>
<dbReference type="Gene3D" id="3.30.2290.10">
    <property type="entry name" value="PmbA/TldD superfamily"/>
    <property type="match status" value="1"/>
</dbReference>
<dbReference type="InterPro" id="IPR047657">
    <property type="entry name" value="PmbA"/>
</dbReference>
<dbReference type="SUPFAM" id="SSF111283">
    <property type="entry name" value="Putative modulator of DNA gyrase, PmbA/TldD"/>
    <property type="match status" value="1"/>
</dbReference>
<keyword evidence="6" id="KW-1185">Reference proteome</keyword>
<dbReference type="Pfam" id="PF01523">
    <property type="entry name" value="PmbA_TldD_1st"/>
    <property type="match status" value="1"/>
</dbReference>
<protein>
    <submittedName>
        <fullName evidence="5">Metalloprotease PmbA</fullName>
        <ecNumber evidence="5">3.4.24.-</ecNumber>
    </submittedName>
</protein>
<evidence type="ECO:0000259" key="3">
    <source>
        <dbReference type="Pfam" id="PF19289"/>
    </source>
</evidence>
<dbReference type="EMBL" id="JAIMJA010000015">
    <property type="protein sequence ID" value="MCE2596055.1"/>
    <property type="molecule type" value="Genomic_DNA"/>
</dbReference>
<dbReference type="InterPro" id="IPR035068">
    <property type="entry name" value="TldD/PmbA_N"/>
</dbReference>
<proteinExistence type="inferred from homology"/>
<reference evidence="5 6" key="1">
    <citation type="journal article" date="2022" name="Environ. Microbiol. Rep.">
        <title>Eco-phylogenetic analyses reveal divergent evolution of vitamin B12 metabolism in the marine bacterial family 'Psychromonadaceae'.</title>
        <authorList>
            <person name="Jin X."/>
            <person name="Yang Y."/>
            <person name="Cao H."/>
            <person name="Gao B."/>
            <person name="Zhao Z."/>
        </authorList>
    </citation>
    <scope>NUCLEOTIDE SEQUENCE [LARGE SCALE GENOMIC DNA]</scope>
    <source>
        <strain evidence="5 6">MKS20</strain>
    </source>
</reference>
<dbReference type="InterPro" id="IPR045570">
    <property type="entry name" value="Metalloprtase-TldD/E_cen_dom"/>
</dbReference>
<keyword evidence="5" id="KW-0378">Hydrolase</keyword>
<evidence type="ECO:0000259" key="2">
    <source>
        <dbReference type="Pfam" id="PF01523"/>
    </source>
</evidence>
<sequence>MYRSRRNNMEPTSLIAQEQDQLEQAVADAVLMAKKLGADQAEVAVSRQTGISVNTRMAEVENIEFNHDGALGISVYVDGRKGNSSTSDISKESIARAVEAAIDIAKHTSQDPFSGLADADLLERQPQDLDLFHPASLDPESGLALAKQCEEFALAADSRIVNSDGASFSSHLGIKVYGNSHDYVQSYLSSRHSLSCMLIAQQGDEMQRDYSYTMTRNIADMWRPERVAQEAVERTVARLGARKIDTCNCPVLFSADSAVSLFGHLVNAISGGSLYRKSSFLLDSLGTQVFPSWLNISERPHIKSGLASSPFDAEGVKTQDREIISGGDLNTYLLTSYSARKLGMTTTGHAGGIHNWFVQSNQGDFKDMLRQLGTGLYVTELMGQGVNAVSGDYSRGAAGFWVENGELAFPVHEITIAGNLKDMFMGIQAVGSDIDTRSSLQTGSVLIDNMKIAGS</sequence>
<evidence type="ECO:0000256" key="1">
    <source>
        <dbReference type="ARBA" id="ARBA00005836"/>
    </source>
</evidence>
<comment type="similarity">
    <text evidence="1">Belongs to the peptidase U62 family.</text>
</comment>
<accession>A0ABS8WCP9</accession>
<feature type="domain" description="Metalloprotease TldD/E N-terminal" evidence="2">
    <location>
        <begin position="41"/>
        <end position="105"/>
    </location>
</feature>
<evidence type="ECO:0000313" key="6">
    <source>
        <dbReference type="Proteomes" id="UP001201273"/>
    </source>
</evidence>
<dbReference type="NCBIfam" id="NF008268">
    <property type="entry name" value="PRK11040.1"/>
    <property type="match status" value="1"/>
</dbReference>
<name>A0ABS8WCP9_9GAMM</name>
<dbReference type="InterPro" id="IPR036059">
    <property type="entry name" value="TldD/PmbA_sf"/>
</dbReference>
<dbReference type="Pfam" id="PF19289">
    <property type="entry name" value="PmbA_TldD_3rd"/>
    <property type="match status" value="1"/>
</dbReference>
<evidence type="ECO:0000259" key="4">
    <source>
        <dbReference type="Pfam" id="PF19290"/>
    </source>
</evidence>
<dbReference type="Proteomes" id="UP001201273">
    <property type="component" value="Unassembled WGS sequence"/>
</dbReference>
<dbReference type="InterPro" id="IPR045569">
    <property type="entry name" value="Metalloprtase-TldD/E_C"/>
</dbReference>
<gene>
    <name evidence="5" type="primary">pmbA</name>
    <name evidence="5" type="ORF">K6Y31_14675</name>
</gene>
<dbReference type="Pfam" id="PF19290">
    <property type="entry name" value="PmbA_TldD_2nd"/>
    <property type="match status" value="1"/>
</dbReference>
<feature type="domain" description="Metalloprotease TldD/E C-terminal" evidence="3">
    <location>
        <begin position="246"/>
        <end position="454"/>
    </location>
</feature>
<dbReference type="EC" id="3.4.24.-" evidence="5"/>
<keyword evidence="5" id="KW-0482">Metalloprotease</keyword>
<dbReference type="PANTHER" id="PTHR43421:SF1">
    <property type="entry name" value="METALLOPROTEASE PMBA"/>
    <property type="match status" value="1"/>
</dbReference>
<organism evidence="5 6">
    <name type="scientific">Motilimonas cestriensis</name>
    <dbReference type="NCBI Taxonomy" id="2742685"/>
    <lineage>
        <taxon>Bacteria</taxon>
        <taxon>Pseudomonadati</taxon>
        <taxon>Pseudomonadota</taxon>
        <taxon>Gammaproteobacteria</taxon>
        <taxon>Alteromonadales</taxon>
        <taxon>Alteromonadales genera incertae sedis</taxon>
        <taxon>Motilimonas</taxon>
    </lineage>
</organism>
<keyword evidence="5" id="KW-0645">Protease</keyword>
<feature type="domain" description="Metalloprotease TldD/E central" evidence="4">
    <location>
        <begin position="133"/>
        <end position="239"/>
    </location>
</feature>
<comment type="caution">
    <text evidence="5">The sequence shown here is derived from an EMBL/GenBank/DDBJ whole genome shotgun (WGS) entry which is preliminary data.</text>
</comment>